<evidence type="ECO:0000313" key="5">
    <source>
        <dbReference type="Proteomes" id="UP001303373"/>
    </source>
</evidence>
<evidence type="ECO:0000313" key="4">
    <source>
        <dbReference type="EMBL" id="WPH00842.1"/>
    </source>
</evidence>
<gene>
    <name evidence="4" type="ORF">R9X50_00367200</name>
</gene>
<keyword evidence="5" id="KW-1185">Reference proteome</keyword>
<evidence type="ECO:0000256" key="3">
    <source>
        <dbReference type="PROSITE-ProRule" id="PRU00023"/>
    </source>
</evidence>
<dbReference type="Pfam" id="PF12796">
    <property type="entry name" value="Ank_2"/>
    <property type="match status" value="1"/>
</dbReference>
<dbReference type="Proteomes" id="UP001303373">
    <property type="component" value="Chromosome 5"/>
</dbReference>
<dbReference type="SUPFAM" id="SSF48403">
    <property type="entry name" value="Ankyrin repeat"/>
    <property type="match status" value="1"/>
</dbReference>
<dbReference type="GO" id="GO:0085020">
    <property type="term" value="P:protein K6-linked ubiquitination"/>
    <property type="evidence" value="ECO:0007669"/>
    <property type="project" value="TreeGrafter"/>
</dbReference>
<evidence type="ECO:0008006" key="6">
    <source>
        <dbReference type="Google" id="ProtNLM"/>
    </source>
</evidence>
<dbReference type="AlphaFoldDB" id="A0AAQ3M9J0"/>
<proteinExistence type="predicted"/>
<accession>A0AAQ3M9J0</accession>
<dbReference type="InterPro" id="IPR036770">
    <property type="entry name" value="Ankyrin_rpt-contain_sf"/>
</dbReference>
<dbReference type="PANTHER" id="PTHR24171:SF8">
    <property type="entry name" value="BRCA1-ASSOCIATED RING DOMAIN PROTEIN 1"/>
    <property type="match status" value="1"/>
</dbReference>
<dbReference type="PROSITE" id="PS50297">
    <property type="entry name" value="ANK_REP_REGION"/>
    <property type="match status" value="1"/>
</dbReference>
<dbReference type="PROSITE" id="PS50088">
    <property type="entry name" value="ANK_REPEAT"/>
    <property type="match status" value="1"/>
</dbReference>
<dbReference type="GO" id="GO:0004842">
    <property type="term" value="F:ubiquitin-protein transferase activity"/>
    <property type="evidence" value="ECO:0007669"/>
    <property type="project" value="TreeGrafter"/>
</dbReference>
<name>A0AAQ3M9J0_9PEZI</name>
<dbReference type="PANTHER" id="PTHR24171">
    <property type="entry name" value="ANKYRIN REPEAT DOMAIN-CONTAINING PROTEIN 39-RELATED"/>
    <property type="match status" value="1"/>
</dbReference>
<keyword evidence="2 3" id="KW-0040">ANK repeat</keyword>
<reference evidence="4 5" key="1">
    <citation type="submission" date="2023-11" db="EMBL/GenBank/DDBJ databases">
        <title>An acidophilic fungus is an integral part of prey digestion in a carnivorous sundew plant.</title>
        <authorList>
            <person name="Tsai I.J."/>
        </authorList>
    </citation>
    <scope>NUCLEOTIDE SEQUENCE [LARGE SCALE GENOMIC DNA]</scope>
    <source>
        <strain evidence="4">169a</strain>
    </source>
</reference>
<dbReference type="InterPro" id="IPR002110">
    <property type="entry name" value="Ankyrin_rpt"/>
</dbReference>
<feature type="repeat" description="ANK" evidence="3">
    <location>
        <begin position="87"/>
        <end position="119"/>
    </location>
</feature>
<protein>
    <recommendedName>
        <fullName evidence="6">Ankyrin</fullName>
    </recommendedName>
</protein>
<dbReference type="Gene3D" id="1.25.40.20">
    <property type="entry name" value="Ankyrin repeat-containing domain"/>
    <property type="match status" value="1"/>
</dbReference>
<organism evidence="4 5">
    <name type="scientific">Acrodontium crateriforme</name>
    <dbReference type="NCBI Taxonomy" id="150365"/>
    <lineage>
        <taxon>Eukaryota</taxon>
        <taxon>Fungi</taxon>
        <taxon>Dikarya</taxon>
        <taxon>Ascomycota</taxon>
        <taxon>Pezizomycotina</taxon>
        <taxon>Dothideomycetes</taxon>
        <taxon>Dothideomycetidae</taxon>
        <taxon>Mycosphaerellales</taxon>
        <taxon>Teratosphaeriaceae</taxon>
        <taxon>Acrodontium</taxon>
    </lineage>
</organism>
<sequence length="238" mass="25249">MTTFIKTDDPVASAAKTAIQAGDVEALKALLATQPDLPKAHIGDQLEARTLLHILTDWPGKTPNGPVIAITLISAGADVDAPFIGKHAETALHWAASNGDVAMLDVLLDSGAEINAKGGVIAETPLANARAFLEFETAHRLIERGANVTLHDAATMGLLPRVERACLLMKPSDRSVEINNAFWNACHGGQLVVAKFLYEQGADINAMPSWEELSPLRAARRSGADHVVVWLEAQGANG</sequence>
<evidence type="ECO:0000256" key="1">
    <source>
        <dbReference type="ARBA" id="ARBA00022737"/>
    </source>
</evidence>
<keyword evidence="1" id="KW-0677">Repeat</keyword>
<dbReference type="SMART" id="SM00248">
    <property type="entry name" value="ANK"/>
    <property type="match status" value="5"/>
</dbReference>
<evidence type="ECO:0000256" key="2">
    <source>
        <dbReference type="ARBA" id="ARBA00023043"/>
    </source>
</evidence>
<dbReference type="EMBL" id="CP138584">
    <property type="protein sequence ID" value="WPH00842.1"/>
    <property type="molecule type" value="Genomic_DNA"/>
</dbReference>
<dbReference type="PRINTS" id="PR01415">
    <property type="entry name" value="ANKYRIN"/>
</dbReference>